<dbReference type="PROSITE" id="PS51094">
    <property type="entry name" value="PTS_EIIA_TYPE_2"/>
    <property type="match status" value="1"/>
</dbReference>
<dbReference type="Gene3D" id="3.40.930.10">
    <property type="entry name" value="Mannitol-specific EII, Chain A"/>
    <property type="match status" value="1"/>
</dbReference>
<protein>
    <submittedName>
        <fullName evidence="2">Putative PTS IIA-like nitrogen-regulatory protein PtsN</fullName>
    </submittedName>
</protein>
<dbReference type="InterPro" id="IPR016152">
    <property type="entry name" value="PTrfase/Anion_transptr"/>
</dbReference>
<dbReference type="PANTHER" id="PTHR47738">
    <property type="entry name" value="PTS SYSTEM FRUCTOSE-LIKE EIIA COMPONENT-RELATED"/>
    <property type="match status" value="1"/>
</dbReference>
<dbReference type="eggNOG" id="COG1762">
    <property type="taxonomic scope" value="Bacteria"/>
</dbReference>
<organism evidence="2 3">
    <name type="scientific">Opitutus terrae (strain DSM 11246 / JCM 15787 / PB90-1)</name>
    <dbReference type="NCBI Taxonomy" id="452637"/>
    <lineage>
        <taxon>Bacteria</taxon>
        <taxon>Pseudomonadati</taxon>
        <taxon>Verrucomicrobiota</taxon>
        <taxon>Opitutia</taxon>
        <taxon>Opitutales</taxon>
        <taxon>Opitutaceae</taxon>
        <taxon>Opitutus</taxon>
    </lineage>
</organism>
<dbReference type="InterPro" id="IPR002178">
    <property type="entry name" value="PTS_EIIA_type-2_dom"/>
</dbReference>
<evidence type="ECO:0000313" key="3">
    <source>
        <dbReference type="Proteomes" id="UP000007013"/>
    </source>
</evidence>
<dbReference type="Pfam" id="PF00359">
    <property type="entry name" value="PTS_EIIA_2"/>
    <property type="match status" value="1"/>
</dbReference>
<dbReference type="Proteomes" id="UP000007013">
    <property type="component" value="Chromosome"/>
</dbReference>
<dbReference type="KEGG" id="ote:Oter_2542"/>
<evidence type="ECO:0000259" key="1">
    <source>
        <dbReference type="PROSITE" id="PS51094"/>
    </source>
</evidence>
<dbReference type="STRING" id="452637.Oter_2542"/>
<evidence type="ECO:0000313" key="2">
    <source>
        <dbReference type="EMBL" id="ACB75824.1"/>
    </source>
</evidence>
<gene>
    <name evidence="2" type="ordered locus">Oter_2542</name>
</gene>
<sequence>MLDLTASSREATLRALHARLCSATDAVSDPDRFLLDLLERAMVAPVCISADVATPHARTTAVERIVLGVARTAAPGVGFDGEHPAVRLIFMIGTPKQQVTEYLELVATISRVLKVAGAREALLEAESEAKFRAALSRAAAT</sequence>
<keyword evidence="3" id="KW-1185">Reference proteome</keyword>
<name>B1ZT35_OPITP</name>
<dbReference type="SUPFAM" id="SSF55804">
    <property type="entry name" value="Phoshotransferase/anion transport protein"/>
    <property type="match status" value="1"/>
</dbReference>
<dbReference type="HOGENOM" id="CLU_1823416_0_0_0"/>
<accession>B1ZT35</accession>
<dbReference type="AlphaFoldDB" id="B1ZT35"/>
<proteinExistence type="predicted"/>
<dbReference type="GO" id="GO:0030295">
    <property type="term" value="F:protein kinase activator activity"/>
    <property type="evidence" value="ECO:0007669"/>
    <property type="project" value="TreeGrafter"/>
</dbReference>
<feature type="domain" description="PTS EIIA type-2" evidence="1">
    <location>
        <begin position="1"/>
        <end position="138"/>
    </location>
</feature>
<dbReference type="PANTHER" id="PTHR47738:SF1">
    <property type="entry name" value="NITROGEN REGULATORY PROTEIN"/>
    <property type="match status" value="1"/>
</dbReference>
<dbReference type="EMBL" id="CP001032">
    <property type="protein sequence ID" value="ACB75824.1"/>
    <property type="molecule type" value="Genomic_DNA"/>
</dbReference>
<reference evidence="2 3" key="1">
    <citation type="journal article" date="2011" name="J. Bacteriol.">
        <title>Genome sequence of the verrucomicrobium Opitutus terrae PB90-1, an abundant inhabitant of rice paddy soil ecosystems.</title>
        <authorList>
            <person name="van Passel M.W."/>
            <person name="Kant R."/>
            <person name="Palva A."/>
            <person name="Copeland A."/>
            <person name="Lucas S."/>
            <person name="Lapidus A."/>
            <person name="Glavina del Rio T."/>
            <person name="Pitluck S."/>
            <person name="Goltsman E."/>
            <person name="Clum A."/>
            <person name="Sun H."/>
            <person name="Schmutz J."/>
            <person name="Larimer F.W."/>
            <person name="Land M.L."/>
            <person name="Hauser L."/>
            <person name="Kyrpides N."/>
            <person name="Mikhailova N."/>
            <person name="Richardson P.P."/>
            <person name="Janssen P.H."/>
            <person name="de Vos W.M."/>
            <person name="Smidt H."/>
        </authorList>
    </citation>
    <scope>NUCLEOTIDE SEQUENCE [LARGE SCALE GENOMIC DNA]</scope>
    <source>
        <strain evidence="3">DSM 11246 / JCM 15787 / PB90-1</strain>
    </source>
</reference>
<dbReference type="InterPro" id="IPR051541">
    <property type="entry name" value="PTS_SugarTrans_NitroReg"/>
</dbReference>